<name>A0A9W6F0K3_9CHLO</name>
<reference evidence="1 2" key="1">
    <citation type="journal article" date="2023" name="Commun. Biol.">
        <title>Reorganization of the ancestral sex-determining regions during the evolution of trioecy in Pleodorina starrii.</title>
        <authorList>
            <person name="Takahashi K."/>
            <person name="Suzuki S."/>
            <person name="Kawai-Toyooka H."/>
            <person name="Yamamoto K."/>
            <person name="Hamaji T."/>
            <person name="Ootsuki R."/>
            <person name="Yamaguchi H."/>
            <person name="Kawachi M."/>
            <person name="Higashiyama T."/>
            <person name="Nozaki H."/>
        </authorList>
    </citation>
    <scope>NUCLEOTIDE SEQUENCE [LARGE SCALE GENOMIC DNA]</scope>
    <source>
        <strain evidence="1 2">NIES-4479</strain>
    </source>
</reference>
<evidence type="ECO:0000313" key="2">
    <source>
        <dbReference type="Proteomes" id="UP001165080"/>
    </source>
</evidence>
<accession>A0A9W6F0K3</accession>
<dbReference type="Proteomes" id="UP001165080">
    <property type="component" value="Unassembled WGS sequence"/>
</dbReference>
<sequence length="203" mass="22574">MVNLFDFLKKGLCAAAWVERQFIKPQSYIIRRFTASRPIAVATVDYQYLNAVTGATTNLTFEQWFRFDSYSRITAADFTLDRFAESLPALGVEAVFAANLNITTLLQDRVCQAAATYCKTPSLQQYADVPTCMNFLSSVAFFNPLRIQSNTVLCRYLHYSLVGYAPEIHCPHLGPSGGGVCVDKPYSAYYTAPPFPAGTFALQ</sequence>
<proteinExistence type="predicted"/>
<organism evidence="1 2">
    <name type="scientific">Pleodorina starrii</name>
    <dbReference type="NCBI Taxonomy" id="330485"/>
    <lineage>
        <taxon>Eukaryota</taxon>
        <taxon>Viridiplantae</taxon>
        <taxon>Chlorophyta</taxon>
        <taxon>core chlorophytes</taxon>
        <taxon>Chlorophyceae</taxon>
        <taxon>CS clade</taxon>
        <taxon>Chlamydomonadales</taxon>
        <taxon>Volvocaceae</taxon>
        <taxon>Pleodorina</taxon>
    </lineage>
</organism>
<dbReference type="AlphaFoldDB" id="A0A9W6F0K3"/>
<protein>
    <submittedName>
        <fullName evidence="1">Uncharacterized protein</fullName>
    </submittedName>
</protein>
<evidence type="ECO:0000313" key="1">
    <source>
        <dbReference type="EMBL" id="GLC52228.1"/>
    </source>
</evidence>
<comment type="caution">
    <text evidence="1">The sequence shown here is derived from an EMBL/GenBank/DDBJ whole genome shotgun (WGS) entry which is preliminary data.</text>
</comment>
<keyword evidence="2" id="KW-1185">Reference proteome</keyword>
<gene>
    <name evidence="1" type="primary">PLEST010304</name>
    <name evidence="1" type="ORF">PLESTB_000597700</name>
</gene>
<dbReference type="EMBL" id="BRXU01000005">
    <property type="protein sequence ID" value="GLC52228.1"/>
    <property type="molecule type" value="Genomic_DNA"/>
</dbReference>